<dbReference type="EMBL" id="BSFE01000004">
    <property type="protein sequence ID" value="GLK52279.1"/>
    <property type="molecule type" value="Genomic_DNA"/>
</dbReference>
<proteinExistence type="predicted"/>
<comment type="caution">
    <text evidence="2">The sequence shown here is derived from an EMBL/GenBank/DDBJ whole genome shotgun (WGS) entry which is preliminary data.</text>
</comment>
<evidence type="ECO:0000313" key="3">
    <source>
        <dbReference type="Proteomes" id="UP001143486"/>
    </source>
</evidence>
<dbReference type="RefSeq" id="WP_271186648.1">
    <property type="nucleotide sequence ID" value="NZ_BSFE01000004.1"/>
</dbReference>
<reference evidence="2" key="1">
    <citation type="journal article" date="2014" name="Int. J. Syst. Evol. Microbiol.">
        <title>Complete genome sequence of Corynebacterium casei LMG S-19264T (=DSM 44701T), isolated from a smear-ripened cheese.</title>
        <authorList>
            <consortium name="US DOE Joint Genome Institute (JGI-PGF)"/>
            <person name="Walter F."/>
            <person name="Albersmeier A."/>
            <person name="Kalinowski J."/>
            <person name="Ruckert C."/>
        </authorList>
    </citation>
    <scope>NUCLEOTIDE SEQUENCE</scope>
    <source>
        <strain evidence="2">VKM B-1513</strain>
    </source>
</reference>
<evidence type="ECO:0000313" key="2">
    <source>
        <dbReference type="EMBL" id="GLK52279.1"/>
    </source>
</evidence>
<name>A0A9W6IMK1_9PROT</name>
<dbReference type="AlphaFoldDB" id="A0A9W6IMK1"/>
<accession>A0A9W6IMK1</accession>
<reference evidence="2" key="2">
    <citation type="submission" date="2023-01" db="EMBL/GenBank/DDBJ databases">
        <authorList>
            <person name="Sun Q."/>
            <person name="Evtushenko L."/>
        </authorList>
    </citation>
    <scope>NUCLEOTIDE SEQUENCE</scope>
    <source>
        <strain evidence="2">VKM B-1513</strain>
    </source>
</reference>
<evidence type="ECO:0008006" key="4">
    <source>
        <dbReference type="Google" id="ProtNLM"/>
    </source>
</evidence>
<evidence type="ECO:0000256" key="1">
    <source>
        <dbReference type="SAM" id="MobiDB-lite"/>
    </source>
</evidence>
<gene>
    <name evidence="2" type="ORF">GCM10017621_17870</name>
</gene>
<feature type="compositionally biased region" description="Low complexity" evidence="1">
    <location>
        <begin position="1"/>
        <end position="14"/>
    </location>
</feature>
<protein>
    <recommendedName>
        <fullName evidence="4">Phasin protein</fullName>
    </recommendedName>
</protein>
<sequence length="134" mass="14129">MTTTTTNQTETRTSTGRDKAPAAVKADGRAEAAAAAVNEAASNIKTVMEAATNGFWQRAMAFNGEAARLASVRAGHYREYFDELASCQSPVDAGEVATRAAQTAFQDYMDEFGRLSQIAMSGLPDAGKGGASRR</sequence>
<keyword evidence="3" id="KW-1185">Reference proteome</keyword>
<organism evidence="2 3">
    <name type="scientific">Maricaulis virginensis</name>
    <dbReference type="NCBI Taxonomy" id="144022"/>
    <lineage>
        <taxon>Bacteria</taxon>
        <taxon>Pseudomonadati</taxon>
        <taxon>Pseudomonadota</taxon>
        <taxon>Alphaproteobacteria</taxon>
        <taxon>Maricaulales</taxon>
        <taxon>Maricaulaceae</taxon>
        <taxon>Maricaulis</taxon>
    </lineage>
</organism>
<feature type="region of interest" description="Disordered" evidence="1">
    <location>
        <begin position="1"/>
        <end position="23"/>
    </location>
</feature>
<dbReference type="Proteomes" id="UP001143486">
    <property type="component" value="Unassembled WGS sequence"/>
</dbReference>